<proteinExistence type="predicted"/>
<comment type="caution">
    <text evidence="8">The sequence shown here is derived from an EMBL/GenBank/DDBJ whole genome shotgun (WGS) entry which is preliminary data.</text>
</comment>
<dbReference type="Proteomes" id="UP000654670">
    <property type="component" value="Unassembled WGS sequence"/>
</dbReference>
<keyword evidence="4 6" id="KW-1133">Transmembrane helix</keyword>
<reference evidence="8" key="2">
    <citation type="submission" date="2020-09" db="EMBL/GenBank/DDBJ databases">
        <authorList>
            <person name="Sun Q."/>
            <person name="Ohkuma M."/>
        </authorList>
    </citation>
    <scope>NUCLEOTIDE SEQUENCE</scope>
    <source>
        <strain evidence="8">JCM 15325</strain>
    </source>
</reference>
<evidence type="ECO:0000259" key="7">
    <source>
        <dbReference type="Pfam" id="PF13396"/>
    </source>
</evidence>
<evidence type="ECO:0000256" key="1">
    <source>
        <dbReference type="ARBA" id="ARBA00004651"/>
    </source>
</evidence>
<dbReference type="EMBL" id="BMOK01000013">
    <property type="protein sequence ID" value="GGL60877.1"/>
    <property type="molecule type" value="Genomic_DNA"/>
</dbReference>
<keyword evidence="2" id="KW-1003">Cell membrane</keyword>
<evidence type="ECO:0000256" key="5">
    <source>
        <dbReference type="ARBA" id="ARBA00023136"/>
    </source>
</evidence>
<feature type="domain" description="Cardiolipin synthase N-terminal" evidence="7">
    <location>
        <begin position="20"/>
        <end position="62"/>
    </location>
</feature>
<dbReference type="AlphaFoldDB" id="A0A917W2L4"/>
<gene>
    <name evidence="8" type="ORF">GCM10007968_26030</name>
</gene>
<evidence type="ECO:0000313" key="9">
    <source>
        <dbReference type="Proteomes" id="UP000654670"/>
    </source>
</evidence>
<dbReference type="Pfam" id="PF13396">
    <property type="entry name" value="PLDc_N"/>
    <property type="match status" value="1"/>
</dbReference>
<sequence>MHALQYWPFLIPVAALELGLMLIALIHMIRRGRTRTLNTGIWAVIIILFSLIGPVLYFIIGREED</sequence>
<keyword evidence="5 6" id="KW-0472">Membrane</keyword>
<keyword evidence="9" id="KW-1185">Reference proteome</keyword>
<accession>A0A917W2L4</accession>
<evidence type="ECO:0000256" key="4">
    <source>
        <dbReference type="ARBA" id="ARBA00022989"/>
    </source>
</evidence>
<dbReference type="RefSeq" id="WP_188804051.1">
    <property type="nucleotide sequence ID" value="NZ_BMOK01000013.1"/>
</dbReference>
<organism evidence="8 9">
    <name type="scientific">Sporolactobacillus putidus</name>
    <dbReference type="NCBI Taxonomy" id="492735"/>
    <lineage>
        <taxon>Bacteria</taxon>
        <taxon>Bacillati</taxon>
        <taxon>Bacillota</taxon>
        <taxon>Bacilli</taxon>
        <taxon>Bacillales</taxon>
        <taxon>Sporolactobacillaceae</taxon>
        <taxon>Sporolactobacillus</taxon>
    </lineage>
</organism>
<feature type="transmembrane region" description="Helical" evidence="6">
    <location>
        <begin position="6"/>
        <end position="29"/>
    </location>
</feature>
<evidence type="ECO:0000256" key="6">
    <source>
        <dbReference type="SAM" id="Phobius"/>
    </source>
</evidence>
<comment type="subcellular location">
    <subcellularLocation>
        <location evidence="1">Cell membrane</location>
        <topology evidence="1">Multi-pass membrane protein</topology>
    </subcellularLocation>
</comment>
<evidence type="ECO:0000256" key="2">
    <source>
        <dbReference type="ARBA" id="ARBA00022475"/>
    </source>
</evidence>
<name>A0A917W2L4_9BACL</name>
<reference evidence="8" key="1">
    <citation type="journal article" date="2014" name="Int. J. Syst. Evol. Microbiol.">
        <title>Complete genome sequence of Corynebacterium casei LMG S-19264T (=DSM 44701T), isolated from a smear-ripened cheese.</title>
        <authorList>
            <consortium name="US DOE Joint Genome Institute (JGI-PGF)"/>
            <person name="Walter F."/>
            <person name="Albersmeier A."/>
            <person name="Kalinowski J."/>
            <person name="Ruckert C."/>
        </authorList>
    </citation>
    <scope>NUCLEOTIDE SEQUENCE</scope>
    <source>
        <strain evidence="8">JCM 15325</strain>
    </source>
</reference>
<evidence type="ECO:0000256" key="3">
    <source>
        <dbReference type="ARBA" id="ARBA00022692"/>
    </source>
</evidence>
<keyword evidence="3 6" id="KW-0812">Transmembrane</keyword>
<dbReference type="InterPro" id="IPR027379">
    <property type="entry name" value="CLS_N"/>
</dbReference>
<evidence type="ECO:0000313" key="8">
    <source>
        <dbReference type="EMBL" id="GGL60877.1"/>
    </source>
</evidence>
<dbReference type="GO" id="GO:0005886">
    <property type="term" value="C:plasma membrane"/>
    <property type="evidence" value="ECO:0007669"/>
    <property type="project" value="UniProtKB-SubCell"/>
</dbReference>
<feature type="transmembrane region" description="Helical" evidence="6">
    <location>
        <begin position="41"/>
        <end position="60"/>
    </location>
</feature>
<protein>
    <recommendedName>
        <fullName evidence="7">Cardiolipin synthase N-terminal domain-containing protein</fullName>
    </recommendedName>
</protein>